<dbReference type="Proteomes" id="UP000289629">
    <property type="component" value="Chromosome"/>
</dbReference>
<feature type="coiled-coil region" evidence="1">
    <location>
        <begin position="132"/>
        <end position="166"/>
    </location>
</feature>
<evidence type="ECO:0000256" key="1">
    <source>
        <dbReference type="SAM" id="Coils"/>
    </source>
</evidence>
<keyword evidence="3" id="KW-0812">Transmembrane</keyword>
<dbReference type="InterPro" id="IPR030942">
    <property type="entry name" value="Mycoplas_M_dom"/>
</dbReference>
<organism evidence="6 7">
    <name type="scientific">Mesomycoplasma dispar</name>
    <dbReference type="NCBI Taxonomy" id="86660"/>
    <lineage>
        <taxon>Bacteria</taxon>
        <taxon>Bacillati</taxon>
        <taxon>Mycoplasmatota</taxon>
        <taxon>Mycoplasmoidales</taxon>
        <taxon>Metamycoplasmataceae</taxon>
        <taxon>Mesomycoplasma</taxon>
    </lineage>
</organism>
<dbReference type="InterPro" id="IPR058860">
    <property type="entry name" value="MIB_M2"/>
</dbReference>
<evidence type="ECO:0000259" key="4">
    <source>
        <dbReference type="Pfam" id="PF26360"/>
    </source>
</evidence>
<proteinExistence type="predicted"/>
<evidence type="ECO:0000256" key="3">
    <source>
        <dbReference type="SAM" id="Phobius"/>
    </source>
</evidence>
<evidence type="ECO:0008006" key="8">
    <source>
        <dbReference type="Google" id="ProtNLM"/>
    </source>
</evidence>
<keyword evidence="1" id="KW-0175">Coiled coil</keyword>
<dbReference type="AlphaFoldDB" id="A0AAJ5TCX2"/>
<evidence type="ECO:0000313" key="7">
    <source>
        <dbReference type="Proteomes" id="UP000289629"/>
    </source>
</evidence>
<evidence type="ECO:0000256" key="2">
    <source>
        <dbReference type="SAM" id="MobiDB-lite"/>
    </source>
</evidence>
<evidence type="ECO:0000313" key="6">
    <source>
        <dbReference type="EMBL" id="VEU61856.1"/>
    </source>
</evidence>
<gene>
    <name evidence="6" type="ORF">NCTC10125_00428</name>
</gene>
<feature type="domain" description="Mycoplasma immunoglobulin binding protein M2" evidence="5">
    <location>
        <begin position="465"/>
        <end position="659"/>
    </location>
</feature>
<feature type="compositionally biased region" description="Basic and acidic residues" evidence="2">
    <location>
        <begin position="69"/>
        <end position="86"/>
    </location>
</feature>
<dbReference type="Pfam" id="PF26364">
    <property type="entry name" value="MIB_M2"/>
    <property type="match status" value="1"/>
</dbReference>
<dbReference type="KEGG" id="mds:MDIS_02235"/>
<dbReference type="NCBIfam" id="TIGR04524">
    <property type="entry name" value="mycoplas_M_dom"/>
    <property type="match status" value="1"/>
</dbReference>
<protein>
    <recommendedName>
        <fullName evidence="8">Immunoglobulin-blocking virulence protein</fullName>
    </recommendedName>
</protein>
<feature type="domain" description="IgG-blocking virulence" evidence="4">
    <location>
        <begin position="257"/>
        <end position="450"/>
    </location>
</feature>
<dbReference type="RefSeq" id="WP_052506214.1">
    <property type="nucleotide sequence ID" value="NZ_CP007229.1"/>
</dbReference>
<feature type="region of interest" description="Disordered" evidence="2">
    <location>
        <begin position="47"/>
        <end position="90"/>
    </location>
</feature>
<dbReference type="InterPro" id="IPR030941">
    <property type="entry name" value="Predic_Ig_block"/>
</dbReference>
<dbReference type="Pfam" id="PF26360">
    <property type="entry name" value="MIB_M1"/>
    <property type="match status" value="1"/>
</dbReference>
<name>A0AAJ5TCX2_9BACT</name>
<sequence>MIFLTRRRKIILFIVTPVVVVSIAAVLGNYLTTLNFDANGTTRLSNSDVSTIDKSQSNSQSSAPISGAESEKKDQEKALEKPKSDNIEIASKVQAPTLQPKFAPRNNASNGVNLIEGTELARLSELANQRKSSGIQAEIKKLEFRIANLDAEIKEINRKFDEDYNKPNDPDAPGSRRAWEETRQIKLYSCDPSIDCPAIRIEQNRAELERLKRELANPKPLTAEEIKLIKQGMLPVPDNPYAWGYNDESKNPTLNRLKQENLNRVFNIPSYYSRVSSSISKLEYAGWDKKDVSNNFSTIFSKHGITGDSIKVYEYTPNSENPDRANRSPIKTIVLDADDNNAFNKFQTIMNEAIQQDNKIQSVVLRNVGSLNSLQNINPILKAIPSSVIKLGLFLNNPAATRGLRGLENVKLKELELYSDANARSQQWAINPNALKNIDFISFDYQGQYNVVKNAGEKIPSSITFNTIRFDKGDELAQINAGFEIVFNSKINQRVFQGNFGGKGGWPSYLDFSDTNIKTLKGIWFDEFNRVYNINVENWPDDPFAKENYQGKRTLKFKRITFQNDEVGGSPAYVANLSDFDGAQFAERLAFGEPGPPPVEIRFMKNGQEAFNIPLYLKGQNLTGDAKSQIETFIRAANANGQRRITKIYVENESVKSKLGNKIGQVLIEIKSITGNKGANNENSTTTDEIQV</sequence>
<evidence type="ECO:0000259" key="5">
    <source>
        <dbReference type="Pfam" id="PF26364"/>
    </source>
</evidence>
<dbReference type="NCBIfam" id="TIGR04526">
    <property type="entry name" value="predic_Ig_block"/>
    <property type="match status" value="1"/>
</dbReference>
<reference evidence="6 7" key="1">
    <citation type="submission" date="2019-01" db="EMBL/GenBank/DDBJ databases">
        <authorList>
            <consortium name="Pathogen Informatics"/>
        </authorList>
    </citation>
    <scope>NUCLEOTIDE SEQUENCE [LARGE SCALE GENOMIC DNA]</scope>
    <source>
        <strain evidence="6 7">NCTC10125</strain>
    </source>
</reference>
<keyword evidence="3" id="KW-0472">Membrane</keyword>
<accession>A0AAJ5TCX2</accession>
<feature type="transmembrane region" description="Helical" evidence="3">
    <location>
        <begin position="12"/>
        <end position="31"/>
    </location>
</feature>
<keyword evidence="3" id="KW-1133">Transmembrane helix</keyword>
<dbReference type="EMBL" id="LR214971">
    <property type="protein sequence ID" value="VEU61856.1"/>
    <property type="molecule type" value="Genomic_DNA"/>
</dbReference>